<keyword evidence="13" id="KW-0969">Cilium</keyword>
<dbReference type="GO" id="GO:0009425">
    <property type="term" value="C:bacterial-type flagellum basal body"/>
    <property type="evidence" value="ECO:0007669"/>
    <property type="project" value="InterPro"/>
</dbReference>
<comment type="subcellular location">
    <subcellularLocation>
        <location evidence="10">Cell inner membrane</location>
    </subcellularLocation>
    <subcellularLocation>
        <location evidence="2">Cell membrane</location>
        <topology evidence="2">Single-pass membrane protein</topology>
    </subcellularLocation>
</comment>
<keyword evidence="7 10" id="KW-0283">Flagellar rotation</keyword>
<feature type="region of interest" description="Disordered" evidence="11">
    <location>
        <begin position="28"/>
        <end position="49"/>
    </location>
</feature>
<feature type="signal peptide" evidence="12">
    <location>
        <begin position="1"/>
        <end position="23"/>
    </location>
</feature>
<gene>
    <name evidence="13" type="ORF">CF392_14420</name>
</gene>
<keyword evidence="13" id="KW-0966">Cell projection</keyword>
<proteinExistence type="inferred from homology"/>
<dbReference type="AlphaFoldDB" id="A0A2A2HZM9"/>
<dbReference type="PANTHER" id="PTHR35091:SF2">
    <property type="entry name" value="FLAGELLAR PROTEIN FLIL"/>
    <property type="match status" value="1"/>
</dbReference>
<evidence type="ECO:0000256" key="12">
    <source>
        <dbReference type="SAM" id="SignalP"/>
    </source>
</evidence>
<feature type="compositionally biased region" description="Acidic residues" evidence="11">
    <location>
        <begin position="28"/>
        <end position="40"/>
    </location>
</feature>
<evidence type="ECO:0000256" key="8">
    <source>
        <dbReference type="ARBA" id="ARBA00022989"/>
    </source>
</evidence>
<keyword evidence="13" id="KW-0282">Flagellum</keyword>
<dbReference type="Pfam" id="PF03748">
    <property type="entry name" value="FliL"/>
    <property type="match status" value="1"/>
</dbReference>
<accession>A0A2A2HZM9</accession>
<evidence type="ECO:0000313" key="14">
    <source>
        <dbReference type="Proteomes" id="UP000218332"/>
    </source>
</evidence>
<dbReference type="InterPro" id="IPR005503">
    <property type="entry name" value="FliL"/>
</dbReference>
<keyword evidence="6" id="KW-0812">Transmembrane</keyword>
<protein>
    <recommendedName>
        <fullName evidence="10">Flagellar protein FliL</fullName>
    </recommendedName>
</protein>
<keyword evidence="14" id="KW-1185">Reference proteome</keyword>
<keyword evidence="5 10" id="KW-0145">Chemotaxis</keyword>
<dbReference type="PANTHER" id="PTHR35091">
    <property type="entry name" value="FLAGELLAR PROTEIN FLIL"/>
    <property type="match status" value="1"/>
</dbReference>
<evidence type="ECO:0000256" key="7">
    <source>
        <dbReference type="ARBA" id="ARBA00022779"/>
    </source>
</evidence>
<comment type="caution">
    <text evidence="13">The sequence shown here is derived from an EMBL/GenBank/DDBJ whole genome shotgun (WGS) entry which is preliminary data.</text>
</comment>
<reference evidence="13 14" key="1">
    <citation type="submission" date="2017-07" db="EMBL/GenBank/DDBJ databases">
        <title>Tamlnaduibacter salinus (Mi-7) genome sequencing.</title>
        <authorList>
            <person name="Verma A."/>
            <person name="Krishnamurthi S."/>
        </authorList>
    </citation>
    <scope>NUCLEOTIDE SEQUENCE [LARGE SCALE GENOMIC DNA]</scope>
    <source>
        <strain evidence="13 14">Mi-7</strain>
    </source>
</reference>
<keyword evidence="8" id="KW-1133">Transmembrane helix</keyword>
<name>A0A2A2HZM9_9GAMM</name>
<sequence length="153" mass="16820">MMTGRFHWLAALLMIVLALPLAAQETDDANGDEAASEDAGEDAKKKPTIYKELPPPFVTHVGKPSQSLSYVKAEVTLRLDSKNAGAAVEQHAPRLRHEMVMMLTNASLDAVSDAQGQETLRNDVLTRFNEVLEEEKTGAAIKDLLFTTFVIQR</sequence>
<dbReference type="GO" id="GO:0006935">
    <property type="term" value="P:chemotaxis"/>
    <property type="evidence" value="ECO:0007669"/>
    <property type="project" value="UniProtKB-KW"/>
</dbReference>
<evidence type="ECO:0000256" key="5">
    <source>
        <dbReference type="ARBA" id="ARBA00022500"/>
    </source>
</evidence>
<keyword evidence="4" id="KW-1003">Cell membrane</keyword>
<evidence type="ECO:0000256" key="4">
    <source>
        <dbReference type="ARBA" id="ARBA00022475"/>
    </source>
</evidence>
<comment type="function">
    <text evidence="1 10">Controls the rotational direction of flagella during chemotaxis.</text>
</comment>
<evidence type="ECO:0000256" key="9">
    <source>
        <dbReference type="ARBA" id="ARBA00023136"/>
    </source>
</evidence>
<dbReference type="Proteomes" id="UP000218332">
    <property type="component" value="Unassembled WGS sequence"/>
</dbReference>
<evidence type="ECO:0000256" key="2">
    <source>
        <dbReference type="ARBA" id="ARBA00004162"/>
    </source>
</evidence>
<keyword evidence="12" id="KW-0732">Signal</keyword>
<evidence type="ECO:0000256" key="3">
    <source>
        <dbReference type="ARBA" id="ARBA00008281"/>
    </source>
</evidence>
<keyword evidence="10" id="KW-0997">Cell inner membrane</keyword>
<comment type="similarity">
    <text evidence="3 10">Belongs to the FliL family.</text>
</comment>
<dbReference type="EMBL" id="NMPM01000104">
    <property type="protein sequence ID" value="PAV24792.1"/>
    <property type="molecule type" value="Genomic_DNA"/>
</dbReference>
<evidence type="ECO:0000313" key="13">
    <source>
        <dbReference type="EMBL" id="PAV24792.1"/>
    </source>
</evidence>
<dbReference type="GO" id="GO:0005886">
    <property type="term" value="C:plasma membrane"/>
    <property type="evidence" value="ECO:0007669"/>
    <property type="project" value="UniProtKB-SubCell"/>
</dbReference>
<feature type="chain" id="PRO_5012268453" description="Flagellar protein FliL" evidence="12">
    <location>
        <begin position="24"/>
        <end position="153"/>
    </location>
</feature>
<organism evidence="13 14">
    <name type="scientific">Tamilnaduibacter salinus</name>
    <dbReference type="NCBI Taxonomy" id="1484056"/>
    <lineage>
        <taxon>Bacteria</taxon>
        <taxon>Pseudomonadati</taxon>
        <taxon>Pseudomonadota</taxon>
        <taxon>Gammaproteobacteria</taxon>
        <taxon>Pseudomonadales</taxon>
        <taxon>Marinobacteraceae</taxon>
        <taxon>Tamilnaduibacter</taxon>
    </lineage>
</organism>
<evidence type="ECO:0000256" key="1">
    <source>
        <dbReference type="ARBA" id="ARBA00002254"/>
    </source>
</evidence>
<dbReference type="GO" id="GO:0071978">
    <property type="term" value="P:bacterial-type flagellum-dependent swarming motility"/>
    <property type="evidence" value="ECO:0007669"/>
    <property type="project" value="TreeGrafter"/>
</dbReference>
<evidence type="ECO:0000256" key="10">
    <source>
        <dbReference type="RuleBase" id="RU364125"/>
    </source>
</evidence>
<evidence type="ECO:0000256" key="11">
    <source>
        <dbReference type="SAM" id="MobiDB-lite"/>
    </source>
</evidence>
<dbReference type="RefSeq" id="WP_095612142.1">
    <property type="nucleotide sequence ID" value="NZ_NMPM01000104.1"/>
</dbReference>
<evidence type="ECO:0000256" key="6">
    <source>
        <dbReference type="ARBA" id="ARBA00022692"/>
    </source>
</evidence>
<keyword evidence="9 10" id="KW-0472">Membrane</keyword>